<accession>A0A1S2PF81</accession>
<keyword evidence="3" id="KW-0285">Flavoprotein</keyword>
<dbReference type="InterPro" id="IPR036318">
    <property type="entry name" value="FAD-bd_PCMH-like_sf"/>
</dbReference>
<evidence type="ECO:0000256" key="3">
    <source>
        <dbReference type="ARBA" id="ARBA00022630"/>
    </source>
</evidence>
<evidence type="ECO:0000313" key="7">
    <source>
        <dbReference type="EMBL" id="OIJ92317.1"/>
    </source>
</evidence>
<comment type="caution">
    <text evidence="7">The sequence shown here is derived from an EMBL/GenBank/DDBJ whole genome shotgun (WGS) entry which is preliminary data.</text>
</comment>
<dbReference type="Gene3D" id="3.30.465.10">
    <property type="match status" value="1"/>
</dbReference>
<dbReference type="Gene3D" id="3.40.462.20">
    <property type="match status" value="1"/>
</dbReference>
<dbReference type="InterPro" id="IPR016169">
    <property type="entry name" value="FAD-bd_PCMH_sub2"/>
</dbReference>
<dbReference type="OrthoDB" id="545125at2"/>
<comment type="similarity">
    <text evidence="2">Belongs to the oxygen-dependent FAD-linked oxidoreductase family.</text>
</comment>
<evidence type="ECO:0000256" key="1">
    <source>
        <dbReference type="ARBA" id="ARBA00001974"/>
    </source>
</evidence>
<protein>
    <submittedName>
        <fullName evidence="7">FAD-linked oxidase</fullName>
    </submittedName>
</protein>
<evidence type="ECO:0000259" key="6">
    <source>
        <dbReference type="PROSITE" id="PS51387"/>
    </source>
</evidence>
<dbReference type="InterPro" id="IPR012951">
    <property type="entry name" value="BBE"/>
</dbReference>
<gene>
    <name evidence="7" type="ORF">BIV23_38900</name>
</gene>
<dbReference type="SUPFAM" id="SSF56176">
    <property type="entry name" value="FAD-binding/transporter-associated domain-like"/>
    <property type="match status" value="1"/>
</dbReference>
<organism evidence="7 8">
    <name type="scientific">Streptomyces monashensis</name>
    <dbReference type="NCBI Taxonomy" id="1678012"/>
    <lineage>
        <taxon>Bacteria</taxon>
        <taxon>Bacillati</taxon>
        <taxon>Actinomycetota</taxon>
        <taxon>Actinomycetes</taxon>
        <taxon>Kitasatosporales</taxon>
        <taxon>Streptomycetaceae</taxon>
        <taxon>Streptomyces</taxon>
    </lineage>
</organism>
<proteinExistence type="inferred from homology"/>
<keyword evidence="4" id="KW-0274">FAD</keyword>
<comment type="cofactor">
    <cofactor evidence="1">
        <name>FAD</name>
        <dbReference type="ChEBI" id="CHEBI:57692"/>
    </cofactor>
</comment>
<dbReference type="Pfam" id="PF01565">
    <property type="entry name" value="FAD_binding_4"/>
    <property type="match status" value="1"/>
</dbReference>
<dbReference type="InterPro" id="IPR050416">
    <property type="entry name" value="FAD-linked_Oxidoreductase"/>
</dbReference>
<keyword evidence="8" id="KW-1185">Reference proteome</keyword>
<feature type="domain" description="FAD-binding PCMH-type" evidence="6">
    <location>
        <begin position="29"/>
        <end position="209"/>
    </location>
</feature>
<dbReference type="PROSITE" id="PS51387">
    <property type="entry name" value="FAD_PCMH"/>
    <property type="match status" value="1"/>
</dbReference>
<dbReference type="PANTHER" id="PTHR42973:SF39">
    <property type="entry name" value="FAD-BINDING PCMH-TYPE DOMAIN-CONTAINING PROTEIN"/>
    <property type="match status" value="1"/>
</dbReference>
<dbReference type="Proteomes" id="UP000179642">
    <property type="component" value="Unassembled WGS sequence"/>
</dbReference>
<keyword evidence="5" id="KW-0560">Oxidoreductase</keyword>
<dbReference type="InterPro" id="IPR016166">
    <property type="entry name" value="FAD-bd_PCMH"/>
</dbReference>
<sequence>MEQGRQAAPTVQPGDPRYAVLTSGINQRWQAAPGRIRLPRTTAETVAAVQDAVDADARLSVRSGGHCFEDFVFHPGVEALLDMSAMNTVVYDEEHSAFSVGPGARLLDVYEALFLGWGVTVPGGVCATVGAGGHVAGGGYGLLSRSLGLVVDHLYGVEVVVVDAAGRARAVVATREDSGALGDLWWAHTGGGGGSLGVVTRYFFRSRTARGPAPVDALPKPPAEVLVSAVALPWDRLTPKGFAGLLGAYGAWHEEHIAPGSPESALGSLLMLNHRANGTVGMLTQVDATVPDAQKLLDGYLDRIADAAGVRPQPVHSPVGEFGPMPELLRPKRLPWLTAARYIGTNTPVLNDPTLRGKHKSAYARTALTEEQLHTVHTHLTRVRPGERPNPQLMLVAMSYGGEIAATAPAGTAVAQRDSAYKLLYQAFWTDPEDDAANVARVRELYRDVYADTGGVPVPGPRADGAYINYPDADLSDPGHNVSGVPWTTLYFKDNYPRLQRAKAQWDPGDRFRHAQSIGLPS</sequence>
<dbReference type="Pfam" id="PF08031">
    <property type="entry name" value="BBE"/>
    <property type="match status" value="1"/>
</dbReference>
<dbReference type="EMBL" id="MLYO01000081">
    <property type="protein sequence ID" value="OIJ92317.1"/>
    <property type="molecule type" value="Genomic_DNA"/>
</dbReference>
<dbReference type="GO" id="GO:0016491">
    <property type="term" value="F:oxidoreductase activity"/>
    <property type="evidence" value="ECO:0007669"/>
    <property type="project" value="UniProtKB-KW"/>
</dbReference>
<evidence type="ECO:0000256" key="5">
    <source>
        <dbReference type="ARBA" id="ARBA00023002"/>
    </source>
</evidence>
<name>A0A1S2PF81_9ACTN</name>
<evidence type="ECO:0000256" key="2">
    <source>
        <dbReference type="ARBA" id="ARBA00005466"/>
    </source>
</evidence>
<evidence type="ECO:0000256" key="4">
    <source>
        <dbReference type="ARBA" id="ARBA00022827"/>
    </source>
</evidence>
<dbReference type="GO" id="GO:0071949">
    <property type="term" value="F:FAD binding"/>
    <property type="evidence" value="ECO:0007669"/>
    <property type="project" value="InterPro"/>
</dbReference>
<dbReference type="AlphaFoldDB" id="A0A1S2PF81"/>
<dbReference type="RefSeq" id="WP_071385711.1">
    <property type="nucleotide sequence ID" value="NZ_MLYO01000081.1"/>
</dbReference>
<reference evidence="7 8" key="1">
    <citation type="submission" date="2016-10" db="EMBL/GenBank/DDBJ databases">
        <title>Genome sequence of Streptomyces sp. MUSC 1.</title>
        <authorList>
            <person name="Lee L.-H."/>
            <person name="Ser H.-L."/>
            <person name="Law J.W.-F."/>
        </authorList>
    </citation>
    <scope>NUCLEOTIDE SEQUENCE [LARGE SCALE GENOMIC DNA]</scope>
    <source>
        <strain evidence="7 8">MUSC 1</strain>
    </source>
</reference>
<dbReference type="InterPro" id="IPR006094">
    <property type="entry name" value="Oxid_FAD_bind_N"/>
</dbReference>
<dbReference type="PANTHER" id="PTHR42973">
    <property type="entry name" value="BINDING OXIDOREDUCTASE, PUTATIVE (AFU_ORTHOLOGUE AFUA_1G17690)-RELATED"/>
    <property type="match status" value="1"/>
</dbReference>
<evidence type="ECO:0000313" key="8">
    <source>
        <dbReference type="Proteomes" id="UP000179642"/>
    </source>
</evidence>